<dbReference type="InterPro" id="IPR024425">
    <property type="entry name" value="LiaF-like_C"/>
</dbReference>
<name>A0A6N8CSY1_9BACI</name>
<dbReference type="InterPro" id="IPR016975">
    <property type="entry name" value="Cell_wall_LiaF"/>
</dbReference>
<evidence type="ECO:0000313" key="4">
    <source>
        <dbReference type="Proteomes" id="UP000440978"/>
    </source>
</evidence>
<dbReference type="AlphaFoldDB" id="A0A6N8CSY1"/>
<comment type="caution">
    <text evidence="3">The sequence shown here is derived from an EMBL/GenBank/DDBJ whole genome shotgun (WGS) entry which is preliminary data.</text>
</comment>
<accession>A0A6N8CSY1</accession>
<dbReference type="RefSeq" id="WP_155221208.1">
    <property type="nucleotide sequence ID" value="NZ_WNHB01000033.1"/>
</dbReference>
<feature type="transmembrane region" description="Helical" evidence="1">
    <location>
        <begin position="57"/>
        <end position="89"/>
    </location>
</feature>
<dbReference type="PIRSF" id="PIRSF031509">
    <property type="entry name" value="Cell_wall_LiaF/YvqF"/>
    <property type="match status" value="1"/>
</dbReference>
<gene>
    <name evidence="3" type="ORF">GMB86_14740</name>
</gene>
<keyword evidence="1" id="KW-0812">Transmembrane</keyword>
<dbReference type="Proteomes" id="UP000440978">
    <property type="component" value="Unassembled WGS sequence"/>
</dbReference>
<dbReference type="GO" id="GO:0016020">
    <property type="term" value="C:membrane"/>
    <property type="evidence" value="ECO:0007669"/>
    <property type="project" value="InterPro"/>
</dbReference>
<feature type="transmembrane region" description="Helical" evidence="1">
    <location>
        <begin position="12"/>
        <end position="45"/>
    </location>
</feature>
<evidence type="ECO:0000259" key="2">
    <source>
        <dbReference type="Pfam" id="PF09922"/>
    </source>
</evidence>
<feature type="domain" description="Cell wall-active antibiotics response LiaF-like C-terminal" evidence="2">
    <location>
        <begin position="131"/>
        <end position="241"/>
    </location>
</feature>
<organism evidence="3 4">
    <name type="scientific">Terrilactibacillus tamarindi</name>
    <dbReference type="NCBI Taxonomy" id="2599694"/>
    <lineage>
        <taxon>Bacteria</taxon>
        <taxon>Bacillati</taxon>
        <taxon>Bacillota</taxon>
        <taxon>Bacilli</taxon>
        <taxon>Bacillales</taxon>
        <taxon>Bacillaceae</taxon>
        <taxon>Terrilactibacillus</taxon>
    </lineage>
</organism>
<protein>
    <submittedName>
        <fullName evidence="3">Cell wall-active antibiotics response protein</fullName>
    </submittedName>
</protein>
<keyword evidence="1" id="KW-0472">Membrane</keyword>
<keyword evidence="4" id="KW-1185">Reference proteome</keyword>
<dbReference type="EMBL" id="WNHB01000033">
    <property type="protein sequence ID" value="MTT33254.1"/>
    <property type="molecule type" value="Genomic_DNA"/>
</dbReference>
<keyword evidence="1" id="KW-1133">Transmembrane helix</keyword>
<evidence type="ECO:0000313" key="3">
    <source>
        <dbReference type="EMBL" id="MTT33254.1"/>
    </source>
</evidence>
<dbReference type="InterPro" id="IPR047793">
    <property type="entry name" value="LiaF_C"/>
</dbReference>
<dbReference type="OrthoDB" id="2351415at2"/>
<sequence>MIERIRTDFFSWMFMIAVILLFVQVIFFDWHSLFLLLLFTGCIFYGRKRLHDNRGKFLFGVGWVGVIITMINMAAFKFLLFVILIYFVYLFLKSKKEPNLLSPVVKETDPSRIKNRPLHKRTTLLKNMLFGKQTTDQIYEWDDINIQAGIGDTIIDLSNTILPNCESVISIRHFVGNIQILVPYDIEISINHSAMAGRAQIFQHQEPRLLNETVAFQTDGYEDSKQRMKIITSMVAGNLEVKHI</sequence>
<dbReference type="NCBIfam" id="NF040535">
    <property type="entry name" value="LiaF_C_term"/>
    <property type="match status" value="1"/>
</dbReference>
<proteinExistence type="predicted"/>
<evidence type="ECO:0000256" key="1">
    <source>
        <dbReference type="SAM" id="Phobius"/>
    </source>
</evidence>
<reference evidence="3 4" key="1">
    <citation type="submission" date="2019-11" db="EMBL/GenBank/DDBJ databases">
        <title>Terrilactibacillus tamarindus sp. nov. BCM23-1 isolated from bark of Tamarindus indica.</title>
        <authorList>
            <person name="Kingkaew E."/>
            <person name="Tanasupawat S."/>
        </authorList>
    </citation>
    <scope>NUCLEOTIDE SEQUENCE [LARGE SCALE GENOMIC DNA]</scope>
    <source>
        <strain evidence="3 4">BCM23-1</strain>
    </source>
</reference>
<dbReference type="Pfam" id="PF09922">
    <property type="entry name" value="LiaF-like_C"/>
    <property type="match status" value="1"/>
</dbReference>